<sequence length="86" mass="9748">MLDLTRGYTLVLLKLVPLASVKRAEYEAEVEKKTRKVPITRDHPDDFFTSFNVTADADGSQAGPTLAAYSFLVRHKQRAVKLTRRQ</sequence>
<dbReference type="EMBL" id="JABSTR010000005">
    <property type="protein sequence ID" value="KAH9370923.1"/>
    <property type="molecule type" value="Genomic_DNA"/>
</dbReference>
<comment type="caution">
    <text evidence="1">The sequence shown here is derived from an EMBL/GenBank/DDBJ whole genome shotgun (WGS) entry which is preliminary data.</text>
</comment>
<dbReference type="AlphaFoldDB" id="A0A9J6G703"/>
<evidence type="ECO:0000313" key="2">
    <source>
        <dbReference type="Proteomes" id="UP000821853"/>
    </source>
</evidence>
<accession>A0A9J6G703</accession>
<gene>
    <name evidence="1" type="ORF">HPB48_001987</name>
</gene>
<dbReference type="VEuPathDB" id="VectorBase:HLOH_062609"/>
<keyword evidence="2" id="KW-1185">Reference proteome</keyword>
<reference evidence="1 2" key="1">
    <citation type="journal article" date="2020" name="Cell">
        <title>Large-Scale Comparative Analyses of Tick Genomes Elucidate Their Genetic Diversity and Vector Capacities.</title>
        <authorList>
            <consortium name="Tick Genome and Microbiome Consortium (TIGMIC)"/>
            <person name="Jia N."/>
            <person name="Wang J."/>
            <person name="Shi W."/>
            <person name="Du L."/>
            <person name="Sun Y."/>
            <person name="Zhan W."/>
            <person name="Jiang J.F."/>
            <person name="Wang Q."/>
            <person name="Zhang B."/>
            <person name="Ji P."/>
            <person name="Bell-Sakyi L."/>
            <person name="Cui X.M."/>
            <person name="Yuan T.T."/>
            <person name="Jiang B.G."/>
            <person name="Yang W.F."/>
            <person name="Lam T.T."/>
            <person name="Chang Q.C."/>
            <person name="Ding S.J."/>
            <person name="Wang X.J."/>
            <person name="Zhu J.G."/>
            <person name="Ruan X.D."/>
            <person name="Zhao L."/>
            <person name="Wei J.T."/>
            <person name="Ye R.Z."/>
            <person name="Que T.C."/>
            <person name="Du C.H."/>
            <person name="Zhou Y.H."/>
            <person name="Cheng J.X."/>
            <person name="Dai P.F."/>
            <person name="Guo W.B."/>
            <person name="Han X.H."/>
            <person name="Huang E.J."/>
            <person name="Li L.F."/>
            <person name="Wei W."/>
            <person name="Gao Y.C."/>
            <person name="Liu J.Z."/>
            <person name="Shao H.Z."/>
            <person name="Wang X."/>
            <person name="Wang C.C."/>
            <person name="Yang T.C."/>
            <person name="Huo Q.B."/>
            <person name="Li W."/>
            <person name="Chen H.Y."/>
            <person name="Chen S.E."/>
            <person name="Zhou L.G."/>
            <person name="Ni X.B."/>
            <person name="Tian J.H."/>
            <person name="Sheng Y."/>
            <person name="Liu T."/>
            <person name="Pan Y.S."/>
            <person name="Xia L.Y."/>
            <person name="Li J."/>
            <person name="Zhao F."/>
            <person name="Cao W.C."/>
        </authorList>
    </citation>
    <scope>NUCLEOTIDE SEQUENCE [LARGE SCALE GENOMIC DNA]</scope>
    <source>
        <strain evidence="1">HaeL-2018</strain>
    </source>
</reference>
<dbReference type="Proteomes" id="UP000821853">
    <property type="component" value="Chromosome 3"/>
</dbReference>
<organism evidence="1 2">
    <name type="scientific">Haemaphysalis longicornis</name>
    <name type="common">Bush tick</name>
    <dbReference type="NCBI Taxonomy" id="44386"/>
    <lineage>
        <taxon>Eukaryota</taxon>
        <taxon>Metazoa</taxon>
        <taxon>Ecdysozoa</taxon>
        <taxon>Arthropoda</taxon>
        <taxon>Chelicerata</taxon>
        <taxon>Arachnida</taxon>
        <taxon>Acari</taxon>
        <taxon>Parasitiformes</taxon>
        <taxon>Ixodida</taxon>
        <taxon>Ixodoidea</taxon>
        <taxon>Ixodidae</taxon>
        <taxon>Haemaphysalinae</taxon>
        <taxon>Haemaphysalis</taxon>
    </lineage>
</organism>
<proteinExistence type="predicted"/>
<name>A0A9J6G703_HAELO</name>
<evidence type="ECO:0000313" key="1">
    <source>
        <dbReference type="EMBL" id="KAH9370923.1"/>
    </source>
</evidence>
<protein>
    <submittedName>
        <fullName evidence="1">Uncharacterized protein</fullName>
    </submittedName>
</protein>